<protein>
    <submittedName>
        <fullName evidence="4">CBS domain-containing protein</fullName>
    </submittedName>
</protein>
<dbReference type="SUPFAM" id="SSF54631">
    <property type="entry name" value="CBS-domain pair"/>
    <property type="match status" value="1"/>
</dbReference>
<proteinExistence type="predicted"/>
<dbReference type="PANTHER" id="PTHR43080:SF2">
    <property type="entry name" value="CBS DOMAIN-CONTAINING PROTEIN"/>
    <property type="match status" value="1"/>
</dbReference>
<dbReference type="InterPro" id="IPR000644">
    <property type="entry name" value="CBS_dom"/>
</dbReference>
<keyword evidence="5" id="KW-1185">Reference proteome</keyword>
<name>A0ABW4IGE1_9SPHI</name>
<feature type="domain" description="CBS" evidence="3">
    <location>
        <begin position="7"/>
        <end position="62"/>
    </location>
</feature>
<dbReference type="InterPro" id="IPR046342">
    <property type="entry name" value="CBS_dom_sf"/>
</dbReference>
<evidence type="ECO:0000313" key="4">
    <source>
        <dbReference type="EMBL" id="MFD1631527.1"/>
    </source>
</evidence>
<organism evidence="4 5">
    <name type="scientific">Pseudopedobacter beijingensis</name>
    <dbReference type="NCBI Taxonomy" id="1207056"/>
    <lineage>
        <taxon>Bacteria</taxon>
        <taxon>Pseudomonadati</taxon>
        <taxon>Bacteroidota</taxon>
        <taxon>Sphingobacteriia</taxon>
        <taxon>Sphingobacteriales</taxon>
        <taxon>Sphingobacteriaceae</taxon>
        <taxon>Pseudopedobacter</taxon>
    </lineage>
</organism>
<keyword evidence="1 2" id="KW-0129">CBS domain</keyword>
<dbReference type="PROSITE" id="PS51371">
    <property type="entry name" value="CBS"/>
    <property type="match status" value="1"/>
</dbReference>
<dbReference type="RefSeq" id="WP_379663895.1">
    <property type="nucleotide sequence ID" value="NZ_JBHUDG010000048.1"/>
</dbReference>
<dbReference type="CDD" id="cd17783">
    <property type="entry name" value="CBS_pair_bac"/>
    <property type="match status" value="1"/>
</dbReference>
<sequence length="221" mass="24760">MIAAELVANTILPLKPSDSVQKADNRMAEFCVTHLPIVQKHQFIGVISEEDIMQVTDTSVEVGAVKLSLMNAFVYEDQHVYDVIRAFYEQKLSILPVLSSDMEYLGLVSQQVLTESFAKIASVAERGAVIVLEIGNRDNSLSHIAQIVESNNAQILSSYISSIPDSTKLEITLKINKVEISHIVASFLRYDYTIKATYNFLDKDNGVKDRYDSLMNYLSFD</sequence>
<dbReference type="Gene3D" id="3.10.580.10">
    <property type="entry name" value="CBS-domain"/>
    <property type="match status" value="1"/>
</dbReference>
<evidence type="ECO:0000259" key="3">
    <source>
        <dbReference type="PROSITE" id="PS51371"/>
    </source>
</evidence>
<reference evidence="5" key="1">
    <citation type="journal article" date="2019" name="Int. J. Syst. Evol. Microbiol.">
        <title>The Global Catalogue of Microorganisms (GCM) 10K type strain sequencing project: providing services to taxonomists for standard genome sequencing and annotation.</title>
        <authorList>
            <consortium name="The Broad Institute Genomics Platform"/>
            <consortium name="The Broad Institute Genome Sequencing Center for Infectious Disease"/>
            <person name="Wu L."/>
            <person name="Ma J."/>
        </authorList>
    </citation>
    <scope>NUCLEOTIDE SEQUENCE [LARGE SCALE GENOMIC DNA]</scope>
    <source>
        <strain evidence="5">CCUG 53762</strain>
    </source>
</reference>
<dbReference type="Proteomes" id="UP001597118">
    <property type="component" value="Unassembled WGS sequence"/>
</dbReference>
<dbReference type="PANTHER" id="PTHR43080">
    <property type="entry name" value="CBS DOMAIN-CONTAINING PROTEIN CBSX3, MITOCHONDRIAL"/>
    <property type="match status" value="1"/>
</dbReference>
<evidence type="ECO:0000256" key="1">
    <source>
        <dbReference type="ARBA" id="ARBA00023122"/>
    </source>
</evidence>
<comment type="caution">
    <text evidence="4">The sequence shown here is derived from an EMBL/GenBank/DDBJ whole genome shotgun (WGS) entry which is preliminary data.</text>
</comment>
<dbReference type="InterPro" id="IPR051257">
    <property type="entry name" value="Diverse_CBS-Domain"/>
</dbReference>
<accession>A0ABW4IGE1</accession>
<evidence type="ECO:0000313" key="5">
    <source>
        <dbReference type="Proteomes" id="UP001597118"/>
    </source>
</evidence>
<evidence type="ECO:0000256" key="2">
    <source>
        <dbReference type="PROSITE-ProRule" id="PRU00703"/>
    </source>
</evidence>
<dbReference type="EMBL" id="JBHUDG010000048">
    <property type="protein sequence ID" value="MFD1631527.1"/>
    <property type="molecule type" value="Genomic_DNA"/>
</dbReference>
<dbReference type="Pfam" id="PF00571">
    <property type="entry name" value="CBS"/>
    <property type="match status" value="2"/>
</dbReference>
<gene>
    <name evidence="4" type="ORF">ACFSAH_16760</name>
</gene>